<name>A0A194S5P6_RHOGW</name>
<dbReference type="Proteomes" id="UP000053890">
    <property type="component" value="Unassembled WGS sequence"/>
</dbReference>
<dbReference type="CDD" id="cd02947">
    <property type="entry name" value="TRX_family"/>
    <property type="match status" value="1"/>
</dbReference>
<proteinExistence type="predicted"/>
<protein>
    <recommendedName>
        <fullName evidence="1">Thioredoxin</fullName>
    </recommendedName>
</protein>
<dbReference type="InterPro" id="IPR017937">
    <property type="entry name" value="Thioredoxin_CS"/>
</dbReference>
<dbReference type="AlphaFoldDB" id="A0A194S5P6"/>
<dbReference type="GeneID" id="28974648"/>
<dbReference type="InterPro" id="IPR036249">
    <property type="entry name" value="Thioredoxin-like_sf"/>
</dbReference>
<evidence type="ECO:0000256" key="1">
    <source>
        <dbReference type="ARBA" id="ARBA00020570"/>
    </source>
</evidence>
<dbReference type="Pfam" id="PF00085">
    <property type="entry name" value="Thioredoxin"/>
    <property type="match status" value="1"/>
</dbReference>
<dbReference type="EMBL" id="KQ474077">
    <property type="protein sequence ID" value="KPV75864.1"/>
    <property type="molecule type" value="Genomic_DNA"/>
</dbReference>
<evidence type="ECO:0000313" key="5">
    <source>
        <dbReference type="Proteomes" id="UP000053890"/>
    </source>
</evidence>
<dbReference type="FunFam" id="3.40.30.10:FF:000245">
    <property type="entry name" value="Thioredoxin"/>
    <property type="match status" value="1"/>
</dbReference>
<dbReference type="RefSeq" id="XP_018271913.1">
    <property type="nucleotide sequence ID" value="XM_018414200.1"/>
</dbReference>
<gene>
    <name evidence="4" type="ORF">RHOBADRAFT_43293</name>
</gene>
<evidence type="ECO:0000256" key="2">
    <source>
        <dbReference type="ARBA" id="ARBA00023157"/>
    </source>
</evidence>
<dbReference type="SUPFAM" id="SSF52833">
    <property type="entry name" value="Thioredoxin-like"/>
    <property type="match status" value="1"/>
</dbReference>
<feature type="domain" description="Thioredoxin" evidence="3">
    <location>
        <begin position="1"/>
        <end position="108"/>
    </location>
</feature>
<reference evidence="4 5" key="1">
    <citation type="journal article" date="2015" name="Front. Microbiol.">
        <title>Genome sequence of the plant growth promoting endophytic yeast Rhodotorula graminis WP1.</title>
        <authorList>
            <person name="Firrincieli A."/>
            <person name="Otillar R."/>
            <person name="Salamov A."/>
            <person name="Schmutz J."/>
            <person name="Khan Z."/>
            <person name="Redman R.S."/>
            <person name="Fleck N.D."/>
            <person name="Lindquist E."/>
            <person name="Grigoriev I.V."/>
            <person name="Doty S.L."/>
        </authorList>
    </citation>
    <scope>NUCLEOTIDE SEQUENCE [LARGE SCALE GENOMIC DNA]</scope>
    <source>
        <strain evidence="4 5">WP1</strain>
    </source>
</reference>
<dbReference type="PROSITE" id="PS00194">
    <property type="entry name" value="THIOREDOXIN_1"/>
    <property type="match status" value="1"/>
</dbReference>
<dbReference type="OMA" id="MANCKQT"/>
<keyword evidence="2" id="KW-1015">Disulfide bond</keyword>
<sequence>MAPITHLQTLEECNKLLASKRASLVVIDFHAAWCGPCHAIAPVFEKLAAQYPTVVFCKVDVDKAQEISRAYRVTAMPTFAFVKGERKVHEVRGANAKALEAGIKQFSADSTGTDGAFPGGGQTLAGTAIPTEVPPAERNYTKLILIFLVAAWWAYSRGQK</sequence>
<keyword evidence="5" id="KW-1185">Reference proteome</keyword>
<dbReference type="OrthoDB" id="10263751at2759"/>
<dbReference type="Gene3D" id="3.40.30.10">
    <property type="entry name" value="Glutaredoxin"/>
    <property type="match status" value="1"/>
</dbReference>
<dbReference type="PANTHER" id="PTHR46115">
    <property type="entry name" value="THIOREDOXIN-LIKE PROTEIN 1"/>
    <property type="match status" value="1"/>
</dbReference>
<evidence type="ECO:0000313" key="4">
    <source>
        <dbReference type="EMBL" id="KPV75864.1"/>
    </source>
</evidence>
<organism evidence="4 5">
    <name type="scientific">Rhodotorula graminis (strain WP1)</name>
    <dbReference type="NCBI Taxonomy" id="578459"/>
    <lineage>
        <taxon>Eukaryota</taxon>
        <taxon>Fungi</taxon>
        <taxon>Dikarya</taxon>
        <taxon>Basidiomycota</taxon>
        <taxon>Pucciniomycotina</taxon>
        <taxon>Microbotryomycetes</taxon>
        <taxon>Sporidiobolales</taxon>
        <taxon>Sporidiobolaceae</taxon>
        <taxon>Rhodotorula</taxon>
    </lineage>
</organism>
<dbReference type="PROSITE" id="PS51352">
    <property type="entry name" value="THIOREDOXIN_2"/>
    <property type="match status" value="1"/>
</dbReference>
<dbReference type="PRINTS" id="PR00421">
    <property type="entry name" value="THIOREDOXIN"/>
</dbReference>
<dbReference type="STRING" id="578459.A0A194S5P6"/>
<dbReference type="InterPro" id="IPR013766">
    <property type="entry name" value="Thioredoxin_domain"/>
</dbReference>
<accession>A0A194S5P6</accession>
<evidence type="ECO:0000259" key="3">
    <source>
        <dbReference type="PROSITE" id="PS51352"/>
    </source>
</evidence>